<evidence type="ECO:0000313" key="5">
    <source>
        <dbReference type="EMBL" id="OSX79528.1"/>
    </source>
</evidence>
<keyword evidence="6" id="KW-1185">Reference proteome</keyword>
<dbReference type="EMBL" id="KV918789">
    <property type="protein sequence ID" value="OSX79528.1"/>
    <property type="molecule type" value="Genomic_DNA"/>
</dbReference>
<dbReference type="OrthoDB" id="5931at2759"/>
<feature type="compositionally biased region" description="Pro residues" evidence="3">
    <location>
        <begin position="219"/>
        <end position="232"/>
    </location>
</feature>
<accession>A0A1X6PFB5</accession>
<name>A0A1X6PFB5_PORUM</name>
<feature type="region of interest" description="Disordered" evidence="3">
    <location>
        <begin position="50"/>
        <end position="135"/>
    </location>
</feature>
<protein>
    <recommendedName>
        <fullName evidence="2">Uncharacterized protein ycf18</fullName>
    </recommendedName>
</protein>
<feature type="chain" id="PRO_5012620454" description="Uncharacterized protein ycf18" evidence="4">
    <location>
        <begin position="21"/>
        <end position="232"/>
    </location>
</feature>
<dbReference type="Proteomes" id="UP000218209">
    <property type="component" value="Unassembled WGS sequence"/>
</dbReference>
<dbReference type="SUPFAM" id="SSF109859">
    <property type="entry name" value="NblA-like"/>
    <property type="match status" value="1"/>
</dbReference>
<dbReference type="SMR" id="A0A1X6PFB5"/>
<feature type="region of interest" description="Disordered" evidence="3">
    <location>
        <begin position="190"/>
        <end position="232"/>
    </location>
</feature>
<dbReference type="Gene3D" id="1.10.287.670">
    <property type="entry name" value="Phycobilisome degradation protein NblA"/>
    <property type="match status" value="1"/>
</dbReference>
<feature type="compositionally biased region" description="Gly residues" evidence="3">
    <location>
        <begin position="91"/>
        <end position="112"/>
    </location>
</feature>
<dbReference type="InterPro" id="IPR007574">
    <property type="entry name" value="NblA"/>
</dbReference>
<reference evidence="5 6" key="1">
    <citation type="submission" date="2017-03" db="EMBL/GenBank/DDBJ databases">
        <title>WGS assembly of Porphyra umbilicalis.</title>
        <authorList>
            <person name="Brawley S.H."/>
            <person name="Blouin N.A."/>
            <person name="Ficko-Blean E."/>
            <person name="Wheeler G.L."/>
            <person name="Lohr M."/>
            <person name="Goodson H.V."/>
            <person name="Jenkins J.W."/>
            <person name="Blaby-Haas C.E."/>
            <person name="Helliwell K.E."/>
            <person name="Chan C."/>
            <person name="Marriage T."/>
            <person name="Bhattacharya D."/>
            <person name="Klein A.S."/>
            <person name="Badis Y."/>
            <person name="Brodie J."/>
            <person name="Cao Y."/>
            <person name="Collen J."/>
            <person name="Dittami S.M."/>
            <person name="Gachon C.M."/>
            <person name="Green B.R."/>
            <person name="Karpowicz S."/>
            <person name="Kim J.W."/>
            <person name="Kudahl U."/>
            <person name="Lin S."/>
            <person name="Michel G."/>
            <person name="Mittag M."/>
            <person name="Olson B.J."/>
            <person name="Pangilinan J."/>
            <person name="Peng Y."/>
            <person name="Qiu H."/>
            <person name="Shu S."/>
            <person name="Singer J.T."/>
            <person name="Smith A.G."/>
            <person name="Sprecher B.N."/>
            <person name="Wagner V."/>
            <person name="Wang W."/>
            <person name="Wang Z.-Y."/>
            <person name="Yan J."/>
            <person name="Yarish C."/>
            <person name="Zoeuner-Riek S."/>
            <person name="Zhuang Y."/>
            <person name="Zou Y."/>
            <person name="Lindquist E.A."/>
            <person name="Grimwood J."/>
            <person name="Barry K."/>
            <person name="Rokhsar D.S."/>
            <person name="Schmutz J."/>
            <person name="Stiller J.W."/>
            <person name="Grossman A.R."/>
            <person name="Prochnik S.E."/>
        </authorList>
    </citation>
    <scope>NUCLEOTIDE SEQUENCE [LARGE SCALE GENOMIC DNA]</scope>
    <source>
        <strain evidence="5">4086291</strain>
    </source>
</reference>
<evidence type="ECO:0000256" key="2">
    <source>
        <dbReference type="ARBA" id="ARBA00021553"/>
    </source>
</evidence>
<dbReference type="AlphaFoldDB" id="A0A1X6PFB5"/>
<evidence type="ECO:0000256" key="1">
    <source>
        <dbReference type="ARBA" id="ARBA00008091"/>
    </source>
</evidence>
<gene>
    <name evidence="5" type="ORF">BU14_0075s0018</name>
</gene>
<evidence type="ECO:0000256" key="3">
    <source>
        <dbReference type="SAM" id="MobiDB-lite"/>
    </source>
</evidence>
<organism evidence="5 6">
    <name type="scientific">Porphyra umbilicalis</name>
    <name type="common">Purple laver</name>
    <name type="synonym">Red alga</name>
    <dbReference type="NCBI Taxonomy" id="2786"/>
    <lineage>
        <taxon>Eukaryota</taxon>
        <taxon>Rhodophyta</taxon>
        <taxon>Bangiophyceae</taxon>
        <taxon>Bangiales</taxon>
        <taxon>Bangiaceae</taxon>
        <taxon>Porphyra</taxon>
    </lineage>
</organism>
<evidence type="ECO:0000256" key="4">
    <source>
        <dbReference type="SAM" id="SignalP"/>
    </source>
</evidence>
<evidence type="ECO:0000313" key="6">
    <source>
        <dbReference type="Proteomes" id="UP000218209"/>
    </source>
</evidence>
<proteinExistence type="inferred from homology"/>
<sequence length="232" mass="23575">MADALLTACALPSTVAYVAGVPPWCCPHRRLGASSAPSVADSRPRRAVALKRRRGVLRPPGAQVGPSWRWSPASPRMAAAGGSTPGDARGEGGAEGGQGDSGGDEGAAGGAEGTPTAAAYVPGSEDRPEGVGNELPTSLTLSQQLLLKQYVEQVRTMSEQQCKELTVEVVRQMMVKDNILKSMLNEEASKQLKVDAPNPSDFLSNSDDPPAAGSGGGGGPPPGGPSPPGGTK</sequence>
<keyword evidence="4" id="KW-0732">Signal</keyword>
<feature type="signal peptide" evidence="4">
    <location>
        <begin position="1"/>
        <end position="20"/>
    </location>
</feature>
<comment type="similarity">
    <text evidence="1">Belongs to the ycf18/nblA family.</text>
</comment>
<dbReference type="Pfam" id="PF04485">
    <property type="entry name" value="NblA"/>
    <property type="match status" value="1"/>
</dbReference>
<dbReference type="InterPro" id="IPR036904">
    <property type="entry name" value="NblA_sf"/>
</dbReference>